<proteinExistence type="predicted"/>
<dbReference type="Proteomes" id="UP000784294">
    <property type="component" value="Unassembled WGS sequence"/>
</dbReference>
<evidence type="ECO:0000256" key="1">
    <source>
        <dbReference type="SAM" id="MobiDB-lite"/>
    </source>
</evidence>
<organism evidence="2 3">
    <name type="scientific">Protopolystoma xenopodis</name>
    <dbReference type="NCBI Taxonomy" id="117903"/>
    <lineage>
        <taxon>Eukaryota</taxon>
        <taxon>Metazoa</taxon>
        <taxon>Spiralia</taxon>
        <taxon>Lophotrochozoa</taxon>
        <taxon>Platyhelminthes</taxon>
        <taxon>Monogenea</taxon>
        <taxon>Polyopisthocotylea</taxon>
        <taxon>Polystomatidea</taxon>
        <taxon>Polystomatidae</taxon>
        <taxon>Protopolystoma</taxon>
    </lineage>
</organism>
<dbReference type="AlphaFoldDB" id="A0A448WFD3"/>
<evidence type="ECO:0000313" key="2">
    <source>
        <dbReference type="EMBL" id="VEL10432.1"/>
    </source>
</evidence>
<feature type="compositionally biased region" description="Basic residues" evidence="1">
    <location>
        <begin position="108"/>
        <end position="122"/>
    </location>
</feature>
<keyword evidence="3" id="KW-1185">Reference proteome</keyword>
<accession>A0A448WFD3</accession>
<feature type="compositionally biased region" description="Polar residues" evidence="1">
    <location>
        <begin position="202"/>
        <end position="214"/>
    </location>
</feature>
<sequence>MQVHFPFPPLLITNSDQGCKEQLIRLASFVDEIFIDHDVRLFVRRAWTQPPQPSPASSASLNYPPVYSTATMLAINSPHPLSSAAYSSSSFPSPLPRTAAAGLPRRSQSSRRLRPSTGRRTRQLSWRFDEPLTVWPHDIGPDESAGNSADQGFETRSPRVARQPEVVQPVDTDPWSEGGRPFRLPSLVYSGRHHDQTSTVQFAASGSGDSSQAHSRLGSRETVWRSDAGSLASSRPTLLDDAEATSEGKSEAEEVMSTAEEEEDASDRTTGWLWPALWPQPQTMRSVTSLVQRRKFARPVDRQQNLIMELFHYAGRALDLELVVRQPSAAVAGRGRTGLRETRASAYWPIGQAQQKRRRHGNWRHWQQKRANLPTLLRTAYGDEQTAGPGHLAQIAYYNAYFDHCRHLASGLVHCSVKPGRFLRCDLTFRFEGKVGGKEFVNLSCRKPKKGVLP</sequence>
<name>A0A448WFD3_9PLAT</name>
<evidence type="ECO:0000313" key="3">
    <source>
        <dbReference type="Proteomes" id="UP000784294"/>
    </source>
</evidence>
<reference evidence="2" key="1">
    <citation type="submission" date="2018-11" db="EMBL/GenBank/DDBJ databases">
        <authorList>
            <consortium name="Pathogen Informatics"/>
        </authorList>
    </citation>
    <scope>NUCLEOTIDE SEQUENCE</scope>
</reference>
<dbReference type="OrthoDB" id="5212at2759"/>
<dbReference type="InterPro" id="IPR009045">
    <property type="entry name" value="Zn_M74/Hedgehog-like"/>
</dbReference>
<dbReference type="EMBL" id="CAAALY010008991">
    <property type="protein sequence ID" value="VEL10432.1"/>
    <property type="molecule type" value="Genomic_DNA"/>
</dbReference>
<dbReference type="Gene3D" id="3.30.1380.10">
    <property type="match status" value="1"/>
</dbReference>
<comment type="caution">
    <text evidence="2">The sequence shown here is derived from an EMBL/GenBank/DDBJ whole genome shotgun (WGS) entry which is preliminary data.</text>
</comment>
<feature type="region of interest" description="Disordered" evidence="1">
    <location>
        <begin position="85"/>
        <end position="123"/>
    </location>
</feature>
<protein>
    <submittedName>
        <fullName evidence="2">Uncharacterized protein</fullName>
    </submittedName>
</protein>
<feature type="region of interest" description="Disordered" evidence="1">
    <location>
        <begin position="137"/>
        <end position="164"/>
    </location>
</feature>
<feature type="region of interest" description="Disordered" evidence="1">
    <location>
        <begin position="202"/>
        <end position="267"/>
    </location>
</feature>
<gene>
    <name evidence="2" type="ORF">PXEA_LOCUS3872</name>
</gene>